<keyword evidence="3" id="KW-0227">DNA damage</keyword>
<dbReference type="NCBIfam" id="TIGR00632">
    <property type="entry name" value="vsr"/>
    <property type="match status" value="1"/>
</dbReference>
<dbReference type="SUPFAM" id="SSF52980">
    <property type="entry name" value="Restriction endonuclease-like"/>
    <property type="match status" value="1"/>
</dbReference>
<dbReference type="REBASE" id="43662">
    <property type="entry name" value="V.Pac4ORF808P"/>
</dbReference>
<protein>
    <submittedName>
        <fullName evidence="7">DNA mismatch endonuclease Vsr</fullName>
    </submittedName>
    <submittedName>
        <fullName evidence="6">Very short patch repair protein</fullName>
        <ecNumber evidence="6">3.1.-.-</ecNumber>
    </submittedName>
</protein>
<dbReference type="GO" id="GO:0004519">
    <property type="term" value="F:endonuclease activity"/>
    <property type="evidence" value="ECO:0007669"/>
    <property type="project" value="UniProtKB-KW"/>
</dbReference>
<sequence length="123" mass="14565">MARIKSIDTTPEIKLRKAIWKLGIRGYRIHLNSLIGKPDLVFTKKKVAIFVDGDFWHGYNWKNKGIIPKRGYWQKKITRNIERREVVKAQLKQKGWKVVELWEHDIKKDAMSQAKKIKCIINP</sequence>
<reference evidence="6" key="2">
    <citation type="submission" date="2016-10" db="EMBL/GenBank/DDBJ databases">
        <title>New CRISPR-Cas systems from uncultivated microbes.</title>
        <authorList>
            <person name="Burstein D."/>
            <person name="Harrington L.B."/>
            <person name="Strutt S.C."/>
            <person name="Probst A.J."/>
            <person name="Anantharaman K."/>
            <person name="Thomas B.C."/>
            <person name="Doudna J.A."/>
            <person name="Banfield J.F."/>
        </authorList>
    </citation>
    <scope>NUCLEOTIDE SEQUENCE</scope>
    <source>
        <strain evidence="6">ARMAN-4</strain>
    </source>
</reference>
<name>D2EGA7_PARA4</name>
<evidence type="ECO:0000256" key="2">
    <source>
        <dbReference type="ARBA" id="ARBA00022759"/>
    </source>
</evidence>
<dbReference type="EC" id="3.1.-.-" evidence="6"/>
<keyword evidence="5" id="KW-0234">DNA repair</keyword>
<dbReference type="Proteomes" id="UP000009375">
    <property type="component" value="Unassembled WGS sequence"/>
</dbReference>
<dbReference type="EMBL" id="KY040241">
    <property type="protein sequence ID" value="APG80648.1"/>
    <property type="molecule type" value="Genomic_DNA"/>
</dbReference>
<dbReference type="GO" id="GO:0006298">
    <property type="term" value="P:mismatch repair"/>
    <property type="evidence" value="ECO:0007669"/>
    <property type="project" value="InterPro"/>
</dbReference>
<reference evidence="7 8" key="1">
    <citation type="journal article" date="2010" name="Proc. Natl. Acad. Sci. U.S.A.">
        <title>Enigmatic, ultrasmall, uncultivated Archaea.</title>
        <authorList>
            <person name="Baker B.J."/>
            <person name="Comolli L.R."/>
            <person name="Dick G.J."/>
            <person name="Hauser L.J."/>
            <person name="Hyatt D."/>
            <person name="Dill B.D."/>
            <person name="Land M.L."/>
            <person name="Verberkmoes N.C."/>
            <person name="Hettich R.L."/>
            <person name="Banfield J.F."/>
        </authorList>
    </citation>
    <scope>NUCLEOTIDE SEQUENCE [LARGE SCALE GENOMIC DNA]</scope>
</reference>
<dbReference type="Gene3D" id="3.40.960.10">
    <property type="entry name" value="VSR Endonuclease"/>
    <property type="match status" value="1"/>
</dbReference>
<evidence type="ECO:0000256" key="5">
    <source>
        <dbReference type="ARBA" id="ARBA00023204"/>
    </source>
</evidence>
<evidence type="ECO:0000256" key="1">
    <source>
        <dbReference type="ARBA" id="ARBA00022722"/>
    </source>
</evidence>
<dbReference type="AlphaFoldDB" id="D2EGA7"/>
<organism evidence="7 8">
    <name type="scientific">Candidatus Parvarchaeum acidiphilum ARMAN-4</name>
    <dbReference type="NCBI Taxonomy" id="662760"/>
    <lineage>
        <taxon>Archaea</taxon>
        <taxon>Candidatus Parvarchaeota</taxon>
        <taxon>Candidatus Parvarchaeum</taxon>
    </lineage>
</organism>
<gene>
    <name evidence="6" type="primary">vsr</name>
    <name evidence="7" type="ORF">BJBARM4_0807</name>
</gene>
<evidence type="ECO:0000313" key="7">
    <source>
        <dbReference type="EMBL" id="EEZ92610.1"/>
    </source>
</evidence>
<keyword evidence="1" id="KW-0540">Nuclease</keyword>
<dbReference type="InterPro" id="IPR011335">
    <property type="entry name" value="Restrct_endonuc-II-like"/>
</dbReference>
<dbReference type="GO" id="GO:0016787">
    <property type="term" value="F:hydrolase activity"/>
    <property type="evidence" value="ECO:0007669"/>
    <property type="project" value="UniProtKB-KW"/>
</dbReference>
<dbReference type="InterPro" id="IPR004603">
    <property type="entry name" value="DNA_mismatch_endonuc_vsr"/>
</dbReference>
<accession>A0A1L3KS44</accession>
<evidence type="ECO:0000313" key="6">
    <source>
        <dbReference type="EMBL" id="APG80648.1"/>
    </source>
</evidence>
<keyword evidence="2 7" id="KW-0255">Endonuclease</keyword>
<dbReference type="CDD" id="cd00221">
    <property type="entry name" value="Vsr"/>
    <property type="match status" value="1"/>
</dbReference>
<keyword evidence="4 6" id="KW-0378">Hydrolase</keyword>
<accession>D2EGA7</accession>
<dbReference type="EMBL" id="GG730070">
    <property type="protein sequence ID" value="EEZ92610.1"/>
    <property type="molecule type" value="Genomic_DNA"/>
</dbReference>
<proteinExistence type="predicted"/>
<dbReference type="Pfam" id="PF03852">
    <property type="entry name" value="Vsr"/>
    <property type="match status" value="1"/>
</dbReference>
<evidence type="ECO:0000256" key="4">
    <source>
        <dbReference type="ARBA" id="ARBA00022801"/>
    </source>
</evidence>
<evidence type="ECO:0000256" key="3">
    <source>
        <dbReference type="ARBA" id="ARBA00022763"/>
    </source>
</evidence>
<evidence type="ECO:0000313" key="8">
    <source>
        <dbReference type="Proteomes" id="UP000009375"/>
    </source>
</evidence>